<keyword evidence="4" id="KW-0479">Metal-binding</keyword>
<evidence type="ECO:0000256" key="1">
    <source>
        <dbReference type="ARBA" id="ARBA00001947"/>
    </source>
</evidence>
<dbReference type="GO" id="GO:0004151">
    <property type="term" value="F:dihydroorotase activity"/>
    <property type="evidence" value="ECO:0007669"/>
    <property type="project" value="UniProtKB-EC"/>
</dbReference>
<dbReference type="Pfam" id="PF01979">
    <property type="entry name" value="Amidohydro_1"/>
    <property type="match status" value="1"/>
</dbReference>
<protein>
    <submittedName>
        <fullName evidence="7">Dihydroorotase</fullName>
        <ecNumber evidence="7">3.5.2.3</ecNumber>
    </submittedName>
</protein>
<feature type="domain" description="Amidohydrolase-related" evidence="6">
    <location>
        <begin position="52"/>
        <end position="428"/>
    </location>
</feature>
<dbReference type="SUPFAM" id="SSF51338">
    <property type="entry name" value="Composite domain of metallo-dependent hydrolases"/>
    <property type="match status" value="1"/>
</dbReference>
<evidence type="ECO:0000313" key="7">
    <source>
        <dbReference type="EMBL" id="KRG77256.1"/>
    </source>
</evidence>
<dbReference type="AlphaFoldDB" id="A0A0R0DIE3"/>
<dbReference type="Gene3D" id="2.30.40.10">
    <property type="entry name" value="Urease, subunit C, domain 1"/>
    <property type="match status" value="1"/>
</dbReference>
<dbReference type="InterPro" id="IPR032466">
    <property type="entry name" value="Metal_Hydrolase"/>
</dbReference>
<proteinExistence type="inferred from homology"/>
<evidence type="ECO:0000313" key="8">
    <source>
        <dbReference type="Proteomes" id="UP000051386"/>
    </source>
</evidence>
<comment type="caution">
    <text evidence="7">The sequence shown here is derived from an EMBL/GenBank/DDBJ whole genome shotgun (WGS) entry which is preliminary data.</text>
</comment>
<dbReference type="PANTHER" id="PTHR43668:SF4">
    <property type="entry name" value="ALLANTOINASE"/>
    <property type="match status" value="1"/>
</dbReference>
<evidence type="ECO:0000256" key="3">
    <source>
        <dbReference type="ARBA" id="ARBA00010286"/>
    </source>
</evidence>
<comment type="similarity">
    <text evidence="3">Belongs to the metallo-dependent hydrolases superfamily. DHOase family. Class I DHOase subfamily.</text>
</comment>
<dbReference type="Proteomes" id="UP000051386">
    <property type="component" value="Unassembled WGS sequence"/>
</dbReference>
<dbReference type="EMBL" id="LDJK01000004">
    <property type="protein sequence ID" value="KRG77256.1"/>
    <property type="molecule type" value="Genomic_DNA"/>
</dbReference>
<evidence type="ECO:0000256" key="5">
    <source>
        <dbReference type="ARBA" id="ARBA00022801"/>
    </source>
</evidence>
<reference evidence="7 8" key="1">
    <citation type="submission" date="2015-05" db="EMBL/GenBank/DDBJ databases">
        <title>Genome sequencing and analysis of members of genus Stenotrophomonas.</title>
        <authorList>
            <person name="Patil P.P."/>
            <person name="Midha S."/>
            <person name="Patil P.B."/>
        </authorList>
    </citation>
    <scope>NUCLEOTIDE SEQUENCE [LARGE SCALE GENOMIC DNA]</scope>
    <source>
        <strain evidence="7 8">DSM 21508</strain>
    </source>
</reference>
<organism evidence="7 8">
    <name type="scientific">Stenotrophomonas chelatiphaga</name>
    <dbReference type="NCBI Taxonomy" id="517011"/>
    <lineage>
        <taxon>Bacteria</taxon>
        <taxon>Pseudomonadati</taxon>
        <taxon>Pseudomonadota</taxon>
        <taxon>Gammaproteobacteria</taxon>
        <taxon>Lysobacterales</taxon>
        <taxon>Lysobacteraceae</taxon>
        <taxon>Stenotrophomonas</taxon>
    </lineage>
</organism>
<comment type="function">
    <text evidence="2">Catalyzes the reversible cyclization of carbamoyl aspartate to dihydroorotate.</text>
</comment>
<evidence type="ECO:0000256" key="4">
    <source>
        <dbReference type="ARBA" id="ARBA00022723"/>
    </source>
</evidence>
<dbReference type="GO" id="GO:0005737">
    <property type="term" value="C:cytoplasm"/>
    <property type="evidence" value="ECO:0007669"/>
    <property type="project" value="TreeGrafter"/>
</dbReference>
<dbReference type="InterPro" id="IPR050138">
    <property type="entry name" value="DHOase/Allantoinase_Hydrolase"/>
</dbReference>
<dbReference type="NCBIfam" id="NF006688">
    <property type="entry name" value="PRK09236.1"/>
    <property type="match status" value="1"/>
</dbReference>
<gene>
    <name evidence="7" type="ORF">ABB28_01105</name>
</gene>
<dbReference type="GO" id="GO:0006145">
    <property type="term" value="P:purine nucleobase catabolic process"/>
    <property type="evidence" value="ECO:0007669"/>
    <property type="project" value="TreeGrafter"/>
</dbReference>
<dbReference type="PANTHER" id="PTHR43668">
    <property type="entry name" value="ALLANTOINASE"/>
    <property type="match status" value="1"/>
</dbReference>
<evidence type="ECO:0000259" key="6">
    <source>
        <dbReference type="Pfam" id="PF01979"/>
    </source>
</evidence>
<evidence type="ECO:0000256" key="2">
    <source>
        <dbReference type="ARBA" id="ARBA00002368"/>
    </source>
</evidence>
<dbReference type="EC" id="3.5.2.3" evidence="7"/>
<dbReference type="InterPro" id="IPR002195">
    <property type="entry name" value="Dihydroorotase_CS"/>
</dbReference>
<dbReference type="PROSITE" id="PS00483">
    <property type="entry name" value="DIHYDROOROTASE_2"/>
    <property type="match status" value="1"/>
</dbReference>
<comment type="cofactor">
    <cofactor evidence="1">
        <name>Zn(2+)</name>
        <dbReference type="ChEBI" id="CHEBI:29105"/>
    </cofactor>
</comment>
<dbReference type="GO" id="GO:0004038">
    <property type="term" value="F:allantoinase activity"/>
    <property type="evidence" value="ECO:0007669"/>
    <property type="project" value="TreeGrafter"/>
</dbReference>
<dbReference type="CDD" id="cd01318">
    <property type="entry name" value="DHOase_IIb"/>
    <property type="match status" value="1"/>
</dbReference>
<dbReference type="PATRIC" id="fig|517011.3.peg.1625"/>
<dbReference type="InterPro" id="IPR006680">
    <property type="entry name" value="Amidohydro-rel"/>
</dbReference>
<dbReference type="SUPFAM" id="SSF51556">
    <property type="entry name" value="Metallo-dependent hydrolases"/>
    <property type="match status" value="1"/>
</dbReference>
<sequence>MPSTLITNARLVNEGRVFDADLRIENGRIARIESGLAARDGEQVVDAAGRWLLPGMIDDQVHFREPGLTQKGDIATESAAAVAGGLTTFMDMPNTNPPTLNADALQAKYDSAAGRARANYGFYMGASNDNLEHIQRLDPKTAPGIKVFMGASTGNMLVDNPETLDAIFRDAPTPIITHCEDTPMIDALMKEYQAQYGDTLSAEQHPDIRSRQACLKSSELAVSLARKHGTRLHVLHISTADELALFERGPLIRADGSRKQITAETCIHFLRFDRTDYARLGNLIKCNPAIKDVADREALTAALVEDIIDVMATDHAPHTWEEKQKPYAQAPSGLPLVQYALTAALELVHEGKLDIARVVQKFAHAPAQLFDVAERGFLREGYFADLVLVEDKPFTVKREDVLSKCGWSPFEGTTFQSRIASTWINGQLAWDGTQIVGAANGQRLAFNR</sequence>
<keyword evidence="8" id="KW-1185">Reference proteome</keyword>
<keyword evidence="5 7" id="KW-0378">Hydrolase</keyword>
<dbReference type="GO" id="GO:0046872">
    <property type="term" value="F:metal ion binding"/>
    <property type="evidence" value="ECO:0007669"/>
    <property type="project" value="UniProtKB-KW"/>
</dbReference>
<dbReference type="InterPro" id="IPR011059">
    <property type="entry name" value="Metal-dep_hydrolase_composite"/>
</dbReference>
<accession>A0A0R0DIE3</accession>
<dbReference type="Gene3D" id="3.20.20.140">
    <property type="entry name" value="Metal-dependent hydrolases"/>
    <property type="match status" value="1"/>
</dbReference>
<dbReference type="RefSeq" id="WP_057506858.1">
    <property type="nucleotide sequence ID" value="NZ_LDJK01000004.1"/>
</dbReference>
<name>A0A0R0DIE3_9GAMM</name>